<keyword evidence="1" id="KW-0812">Transmembrane</keyword>
<accession>A0A6M0GZE4</accession>
<proteinExistence type="predicted"/>
<evidence type="ECO:0000256" key="1">
    <source>
        <dbReference type="SAM" id="Phobius"/>
    </source>
</evidence>
<sequence>MIEELRGFIITLCTAMFFITAVQMILPDNSLKKYCSFALGLLLVVIMLNPIVKLLNSQVDIYEEIDKSTAYIFDKEYEVDYEKYKKINIENTLENFQKNFESQCLSDLEDKFKDKKFSADVQASFDEENTTFKIDSMQIALKDGMIDKIKKVDIGGDNSVTVDKFEDSDDEESKEIKKYLSEKYEISQDIIYVSKR</sequence>
<name>A0A6M0GZE4_9CLOT</name>
<reference evidence="2 3" key="1">
    <citation type="submission" date="2020-02" db="EMBL/GenBank/DDBJ databases">
        <title>Genome assembly of a novel Clostridium senegalense strain.</title>
        <authorList>
            <person name="Gupta T.B."/>
            <person name="Jauregui R."/>
            <person name="Maclean P."/>
            <person name="Nawarathana A."/>
            <person name="Brightwell G."/>
        </authorList>
    </citation>
    <scope>NUCLEOTIDE SEQUENCE [LARGE SCALE GENOMIC DNA]</scope>
    <source>
        <strain evidence="2 3">AGRFS4</strain>
    </source>
</reference>
<feature type="transmembrane region" description="Helical" evidence="1">
    <location>
        <begin position="31"/>
        <end position="52"/>
    </location>
</feature>
<dbReference type="AlphaFoldDB" id="A0A6M0GZE4"/>
<comment type="caution">
    <text evidence="2">The sequence shown here is derived from an EMBL/GenBank/DDBJ whole genome shotgun (WGS) entry which is preliminary data.</text>
</comment>
<keyword evidence="3" id="KW-1185">Reference proteome</keyword>
<organism evidence="2 3">
    <name type="scientific">Clostridium senegalense</name>
    <dbReference type="NCBI Taxonomy" id="1465809"/>
    <lineage>
        <taxon>Bacteria</taxon>
        <taxon>Bacillati</taxon>
        <taxon>Bacillota</taxon>
        <taxon>Clostridia</taxon>
        <taxon>Eubacteriales</taxon>
        <taxon>Clostridiaceae</taxon>
        <taxon>Clostridium</taxon>
    </lineage>
</organism>
<dbReference type="InterPro" id="IPR014245">
    <property type="entry name" value="Spore_III_AF"/>
</dbReference>
<dbReference type="Proteomes" id="UP000481872">
    <property type="component" value="Unassembled WGS sequence"/>
</dbReference>
<protein>
    <submittedName>
        <fullName evidence="2">Stage III sporulation protein AF</fullName>
    </submittedName>
</protein>
<feature type="transmembrane region" description="Helical" evidence="1">
    <location>
        <begin position="7"/>
        <end position="25"/>
    </location>
</feature>
<dbReference type="EMBL" id="JAAGPU010000001">
    <property type="protein sequence ID" value="NEU03577.1"/>
    <property type="molecule type" value="Genomic_DNA"/>
</dbReference>
<gene>
    <name evidence="2" type="primary">spoIIIAF</name>
    <name evidence="2" type="ORF">G3M99_01645</name>
</gene>
<dbReference type="NCBIfam" id="TIGR02896">
    <property type="entry name" value="spore_III_AF"/>
    <property type="match status" value="1"/>
</dbReference>
<keyword evidence="1" id="KW-0472">Membrane</keyword>
<evidence type="ECO:0000313" key="3">
    <source>
        <dbReference type="Proteomes" id="UP000481872"/>
    </source>
</evidence>
<keyword evidence="1" id="KW-1133">Transmembrane helix</keyword>
<dbReference type="Pfam" id="PF09581">
    <property type="entry name" value="Spore_III_AF"/>
    <property type="match status" value="1"/>
</dbReference>
<evidence type="ECO:0000313" key="2">
    <source>
        <dbReference type="EMBL" id="NEU03577.1"/>
    </source>
</evidence>
<dbReference type="RefSeq" id="WP_199868891.1">
    <property type="nucleotide sequence ID" value="NZ_JAAGPU010000001.1"/>
</dbReference>